<organism evidence="1 2">
    <name type="scientific">Acidianus manzaensis</name>
    <dbReference type="NCBI Taxonomy" id="282676"/>
    <lineage>
        <taxon>Archaea</taxon>
        <taxon>Thermoproteota</taxon>
        <taxon>Thermoprotei</taxon>
        <taxon>Sulfolobales</taxon>
        <taxon>Sulfolobaceae</taxon>
        <taxon>Acidianus</taxon>
    </lineage>
</organism>
<dbReference type="STRING" id="282676.B6F84_10630"/>
<dbReference type="AlphaFoldDB" id="A0A1W6K1L8"/>
<dbReference type="Proteomes" id="UP000193404">
    <property type="component" value="Chromosome"/>
</dbReference>
<dbReference type="EMBL" id="CP020477">
    <property type="protein sequence ID" value="ARM76428.1"/>
    <property type="molecule type" value="Genomic_DNA"/>
</dbReference>
<evidence type="ECO:0000313" key="1">
    <source>
        <dbReference type="EMBL" id="ARM76428.1"/>
    </source>
</evidence>
<name>A0A1W6K1L8_9CREN</name>
<accession>A0A1W6K1L8</accession>
<sequence length="808" mass="88496">MRKYLSLIVLSFLLLGLQGFLNITNTMAAAVNGSETIFNFWLNSGGVSSEGGSAEYDNLINGPIGLTAGYLLTQTTGQSGYIILNSSISAREGIYTIQAVMVNASSPPADEIALVLGPSSPVNFGGGAWPGFVSSNGGTMIGIEFYSGTFNGYSGPALFIYTSQGLALWQQVSAVPETWQSFTLEVGVESNNIWVAYYIGNQLVANATASVPPTFSTSEVEIHASTGGAYAGFLLLQSGYYNNLQIATVQNEISMGLDYLLNMGENINGHGYVPEYASPSVSFLVTYTNGSNAYFVPGAPVNSPSYFGSPVYGTPEHTGEYVVTPVPESFIPGISASLVSETATKVSISYDAYTYGDEVVNSRTGYIYYYKINIFTANEVVNYANPSPGVWSVQVIVNVNSTADYVEDVQPYLASGFVMNQINNTAWEYTWSGQYFYPTSPSPDAPEYGFANSIALPQYPDEYFHSFRITIRHVQEMMDMMTEESSALAPFHSFFYDTVYDIQSAVGVWGKNGNQPTSYYAALFGYAWQPDMGINFYDAINNNWPTYKDDTFNLFFPYAYPYKSGVVVINQQDGGQIWAEILNFTIYELNSTYSIGFGAGYYDPLAYEEEGLYYTDTGQWSDAVSAFNDIYNFYQQNHGLYYDIGIYANGKLYKIMSENANDTLRYALAAALGSKLADNGYISWSEVLPFVNILMQTQWQGKGYADINGQNTYILAPTNIGGFETGFTNDPVFASSRPSVISTVEQAWGQYGGPISGGLPEEVEWPGIIIANAETTIVSVQALAMFLYYYYGIPLSTSLSPYNAYLIP</sequence>
<evidence type="ECO:0000313" key="2">
    <source>
        <dbReference type="Proteomes" id="UP000193404"/>
    </source>
</evidence>
<proteinExistence type="predicted"/>
<protein>
    <submittedName>
        <fullName evidence="1">Uncharacterized protein</fullName>
    </submittedName>
</protein>
<reference evidence="1 2" key="1">
    <citation type="submission" date="2017-03" db="EMBL/GenBank/DDBJ databases">
        <title>Sulfur activation and transportation mechanism of thermophilic Archaea Acidianus manzaensis YN-25.</title>
        <authorList>
            <person name="Ma Y."/>
            <person name="Yang Y."/>
            <person name="Xia J."/>
        </authorList>
    </citation>
    <scope>NUCLEOTIDE SEQUENCE [LARGE SCALE GENOMIC DNA]</scope>
    <source>
        <strain evidence="1 2">YN-25</strain>
    </source>
</reference>
<keyword evidence="2" id="KW-1185">Reference proteome</keyword>
<dbReference type="KEGG" id="aman:B6F84_10630"/>
<gene>
    <name evidence="1" type="ORF">B6F84_10630</name>
</gene>